<evidence type="ECO:0000313" key="1">
    <source>
        <dbReference type="EMBL" id="KAJ8421597.1"/>
    </source>
</evidence>
<accession>A0A9Q1GID5</accession>
<name>A0A9Q1GID5_9CARY</name>
<protein>
    <submittedName>
        <fullName evidence="1">Uncharacterized protein</fullName>
    </submittedName>
</protein>
<dbReference type="AlphaFoldDB" id="A0A9Q1GID5"/>
<sequence>MQSKGPHFSWTNKTIWTRIDRVFVNVYWYELFGFSQVIYMANSLSDHAAMIIDTPGCSKPRSTFQFCDIWPRASCFFPLITARLQGISHLGPYRKLEKFLRQIQVALQQLSRSQFADLKQQQLIDALRQQCKAEWITYRDDCTRVNQGFLAVATIPQNYYKGLPREKDIQRCCIDPQVICMGNTLAIDQQLSLCASFLNKDIKTAMFSIPNTKFPVPNGYSNGFFKSTWHSIGGLVKEAI</sequence>
<dbReference type="OrthoDB" id="1747765at2759"/>
<dbReference type="Proteomes" id="UP001153076">
    <property type="component" value="Unassembled WGS sequence"/>
</dbReference>
<keyword evidence="2" id="KW-1185">Reference proteome</keyword>
<dbReference type="PANTHER" id="PTHR33710:SF71">
    <property type="entry name" value="ENDONUCLEASE_EXONUCLEASE_PHOSPHATASE DOMAIN-CONTAINING PROTEIN"/>
    <property type="match status" value="1"/>
</dbReference>
<dbReference type="EMBL" id="JAKOGI010002642">
    <property type="protein sequence ID" value="KAJ8421597.1"/>
    <property type="molecule type" value="Genomic_DNA"/>
</dbReference>
<evidence type="ECO:0000313" key="2">
    <source>
        <dbReference type="Proteomes" id="UP001153076"/>
    </source>
</evidence>
<organism evidence="1 2">
    <name type="scientific">Carnegiea gigantea</name>
    <dbReference type="NCBI Taxonomy" id="171969"/>
    <lineage>
        <taxon>Eukaryota</taxon>
        <taxon>Viridiplantae</taxon>
        <taxon>Streptophyta</taxon>
        <taxon>Embryophyta</taxon>
        <taxon>Tracheophyta</taxon>
        <taxon>Spermatophyta</taxon>
        <taxon>Magnoliopsida</taxon>
        <taxon>eudicotyledons</taxon>
        <taxon>Gunneridae</taxon>
        <taxon>Pentapetalae</taxon>
        <taxon>Caryophyllales</taxon>
        <taxon>Cactineae</taxon>
        <taxon>Cactaceae</taxon>
        <taxon>Cactoideae</taxon>
        <taxon>Echinocereeae</taxon>
        <taxon>Carnegiea</taxon>
    </lineage>
</organism>
<gene>
    <name evidence="1" type="ORF">Cgig2_020786</name>
</gene>
<dbReference type="PANTHER" id="PTHR33710">
    <property type="entry name" value="BNAC02G09200D PROTEIN"/>
    <property type="match status" value="1"/>
</dbReference>
<comment type="caution">
    <text evidence="1">The sequence shown here is derived from an EMBL/GenBank/DDBJ whole genome shotgun (WGS) entry which is preliminary data.</text>
</comment>
<reference evidence="1" key="1">
    <citation type="submission" date="2022-04" db="EMBL/GenBank/DDBJ databases">
        <title>Carnegiea gigantea Genome sequencing and assembly v2.</title>
        <authorList>
            <person name="Copetti D."/>
            <person name="Sanderson M.J."/>
            <person name="Burquez A."/>
            <person name="Wojciechowski M.F."/>
        </authorList>
    </citation>
    <scope>NUCLEOTIDE SEQUENCE</scope>
    <source>
        <strain evidence="1">SGP5-SGP5p</strain>
        <tissue evidence="1">Aerial part</tissue>
    </source>
</reference>
<proteinExistence type="predicted"/>